<dbReference type="RefSeq" id="XP_001612660.1">
    <property type="nucleotide sequence ID" value="XM_001612610.1"/>
</dbReference>
<dbReference type="OMA" id="FSAWEST"/>
<dbReference type="EMBL" id="AAKM01000024">
    <property type="protein sequence ID" value="EDL42886.1"/>
    <property type="molecule type" value="Genomic_DNA"/>
</dbReference>
<evidence type="ECO:0000313" key="1">
    <source>
        <dbReference type="EMBL" id="EDL42886.1"/>
    </source>
</evidence>
<proteinExistence type="predicted"/>
<protein>
    <submittedName>
        <fullName evidence="1">Variable surface protein Vir21-related</fullName>
    </submittedName>
</protein>
<accession>A5KCL4</accession>
<dbReference type="InterPro" id="IPR008780">
    <property type="entry name" value="Plasmodium_Vir"/>
</dbReference>
<sequence length="295" mass="35500">MKMSNGTAPPTIKELLLDEVNFYISFKPLKRTYHLNILFIQKVSKRIFRNNKNNYNLRNKGLYLSYNDFNKECKWSYRDLYCSDALTNFVDESIRPLYKKLWNNLFKVKYFSEDFKSLPKEKKKICIYLKYWFYDQLLSKNISNDGIGKFFSAWESTSQGYKRDLIGCELYKMSLNEIKETKLLYDYFLLYDGYNNDELVSHKIYVSPYCQYLKEAADVYKKRKIECVSGNNIERCKEFKNYIKNYMIKNDITLFKGKCKNEEQRVERMDATETMFNPALKELVEKVHFIITMKK</sequence>
<keyword evidence="2" id="KW-1185">Reference proteome</keyword>
<dbReference type="GeneID" id="5471901"/>
<organism evidence="1 2">
    <name type="scientific">Plasmodium vivax (strain Salvador I)</name>
    <dbReference type="NCBI Taxonomy" id="126793"/>
    <lineage>
        <taxon>Eukaryota</taxon>
        <taxon>Sar</taxon>
        <taxon>Alveolata</taxon>
        <taxon>Apicomplexa</taxon>
        <taxon>Aconoidasida</taxon>
        <taxon>Haemosporida</taxon>
        <taxon>Plasmodiidae</taxon>
        <taxon>Plasmodium</taxon>
        <taxon>Plasmodium (Plasmodium)</taxon>
    </lineage>
</organism>
<dbReference type="InParanoid" id="A5KCL4"/>
<dbReference type="Pfam" id="PF05795">
    <property type="entry name" value="Plasmodium_Vir"/>
    <property type="match status" value="1"/>
</dbReference>
<gene>
    <name evidence="1" type="ORF">PVX_096915</name>
</gene>
<dbReference type="AlphaFoldDB" id="A5KCL4"/>
<dbReference type="Proteomes" id="UP000008333">
    <property type="component" value="Unassembled WGS sequence"/>
</dbReference>
<reference evidence="1 2" key="1">
    <citation type="journal article" date="2008" name="Nature">
        <title>Comparative genomics of the neglected human malaria parasite Plasmodium vivax.</title>
        <authorList>
            <person name="Carlton J.M."/>
            <person name="Adams J.H."/>
            <person name="Silva J.C."/>
            <person name="Bidwell S.L."/>
            <person name="Lorenzi H."/>
            <person name="Caler E."/>
            <person name="Crabtree J."/>
            <person name="Angiuoli S.V."/>
            <person name="Merino E.F."/>
            <person name="Amedeo P."/>
            <person name="Cheng Q."/>
            <person name="Coulson R.M."/>
            <person name="Crabb B.S."/>
            <person name="Del Portillo H.A."/>
            <person name="Essien K."/>
            <person name="Feldblyum T.V."/>
            <person name="Fernandez-Becerra C."/>
            <person name="Gilson P.R."/>
            <person name="Gueye A.H."/>
            <person name="Guo X."/>
            <person name="Kang'a S."/>
            <person name="Kooij T.W."/>
            <person name="Korsinczky M."/>
            <person name="Meyer E.V."/>
            <person name="Nene V."/>
            <person name="Paulsen I."/>
            <person name="White O."/>
            <person name="Ralph S.A."/>
            <person name="Ren Q."/>
            <person name="Sargeant T.J."/>
            <person name="Salzberg S.L."/>
            <person name="Stoeckert C.J."/>
            <person name="Sullivan S.A."/>
            <person name="Yamamoto M.M."/>
            <person name="Hoffman S.L."/>
            <person name="Wortman J.R."/>
            <person name="Gardner M.J."/>
            <person name="Galinski M.R."/>
            <person name="Barnwell J.W."/>
            <person name="Fraser-Liggett C.M."/>
        </authorList>
    </citation>
    <scope>NUCLEOTIDE SEQUENCE [LARGE SCALE GENOMIC DNA]</scope>
    <source>
        <strain evidence="1 2">Salvador I</strain>
    </source>
</reference>
<dbReference type="KEGG" id="pvx:PVX_096915"/>
<comment type="caution">
    <text evidence="1">The sequence shown here is derived from an EMBL/GenBank/DDBJ whole genome shotgun (WGS) entry which is preliminary data.</text>
</comment>
<name>A5KCL4_PLAVS</name>
<evidence type="ECO:0000313" key="2">
    <source>
        <dbReference type="Proteomes" id="UP000008333"/>
    </source>
</evidence>